<feature type="region of interest" description="Disordered" evidence="1">
    <location>
        <begin position="1"/>
        <end position="85"/>
    </location>
</feature>
<dbReference type="Gene3D" id="1.10.238.10">
    <property type="entry name" value="EF-hand"/>
    <property type="match status" value="1"/>
</dbReference>
<feature type="region of interest" description="Disordered" evidence="1">
    <location>
        <begin position="257"/>
        <end position="334"/>
    </location>
</feature>
<evidence type="ECO:0000313" key="4">
    <source>
        <dbReference type="Proteomes" id="UP001189429"/>
    </source>
</evidence>
<feature type="compositionally biased region" description="Pro residues" evidence="1">
    <location>
        <begin position="285"/>
        <end position="295"/>
    </location>
</feature>
<protein>
    <recommendedName>
        <fullName evidence="2">WW domain-containing protein</fullName>
    </recommendedName>
</protein>
<gene>
    <name evidence="3" type="ORF">PCOR1329_LOCUS34403</name>
</gene>
<comment type="caution">
    <text evidence="3">The sequence shown here is derived from an EMBL/GenBank/DDBJ whole genome shotgun (WGS) entry which is preliminary data.</text>
</comment>
<dbReference type="EMBL" id="CAUYUJ010014226">
    <property type="protein sequence ID" value="CAK0838457.1"/>
    <property type="molecule type" value="Genomic_DNA"/>
</dbReference>
<name>A0ABN9T0M2_9DINO</name>
<accession>A0ABN9T0M2</accession>
<evidence type="ECO:0000256" key="1">
    <source>
        <dbReference type="SAM" id="MobiDB-lite"/>
    </source>
</evidence>
<sequence length="477" mass="50215">MRSALRQPQGAGGPPTPSPRRAVEFVRCQTPAARLALGEDEDDGATDAPPDAPPSPADGEGEAPDVPLAAAGHTGPLPAPLRPCLAPERQTRPAFPRSGACCAGLVAARPLRRPRGSPSRGRGQRSGCWGRCFLGLQRRTPGLRWGETVHEFRFERSVDPLLRRLGRKIPRPYSWRATTTTDGTKMADYCHGTSETAWETPVAVEMCAQRFGLAVGDHVEVFSSSAQQWCPGYVEAFRFRESIVSVAFRMPQSRSEEWAKKDLSVDDPSWRRASQDELPAAAASPPAPAPAPPPSAAGAWGAPNELQLPAPAPSSSSTASAARGVLQDTSLPENWTGEERAAYARLYEEALGRGRPRAPDGQPPRGVCGAARLLAFLGTSGLPDRVLQEVLQVGNPELKDPLGREEFFACCRLVGHCQARAAAAGAGAAASGSSGAEAASVLRSGGLRLRTLLRVHWLAAPAPSPPSFGAPAGAAGG</sequence>
<reference evidence="3" key="1">
    <citation type="submission" date="2023-10" db="EMBL/GenBank/DDBJ databases">
        <authorList>
            <person name="Chen Y."/>
            <person name="Shah S."/>
            <person name="Dougan E. K."/>
            <person name="Thang M."/>
            <person name="Chan C."/>
        </authorList>
    </citation>
    <scope>NUCLEOTIDE SEQUENCE [LARGE SCALE GENOMIC DNA]</scope>
</reference>
<dbReference type="Proteomes" id="UP001189429">
    <property type="component" value="Unassembled WGS sequence"/>
</dbReference>
<evidence type="ECO:0000313" key="3">
    <source>
        <dbReference type="EMBL" id="CAK0838457.1"/>
    </source>
</evidence>
<organism evidence="3 4">
    <name type="scientific">Prorocentrum cordatum</name>
    <dbReference type="NCBI Taxonomy" id="2364126"/>
    <lineage>
        <taxon>Eukaryota</taxon>
        <taxon>Sar</taxon>
        <taxon>Alveolata</taxon>
        <taxon>Dinophyceae</taxon>
        <taxon>Prorocentrales</taxon>
        <taxon>Prorocentraceae</taxon>
        <taxon>Prorocentrum</taxon>
    </lineage>
</organism>
<dbReference type="InterPro" id="IPR001202">
    <property type="entry name" value="WW_dom"/>
</dbReference>
<feature type="domain" description="WW" evidence="2">
    <location>
        <begin position="169"/>
        <end position="203"/>
    </location>
</feature>
<dbReference type="PROSITE" id="PS50020">
    <property type="entry name" value="WW_DOMAIN_2"/>
    <property type="match status" value="1"/>
</dbReference>
<evidence type="ECO:0000259" key="2">
    <source>
        <dbReference type="PROSITE" id="PS50020"/>
    </source>
</evidence>
<feature type="compositionally biased region" description="Basic and acidic residues" evidence="1">
    <location>
        <begin position="257"/>
        <end position="275"/>
    </location>
</feature>
<proteinExistence type="predicted"/>
<feature type="compositionally biased region" description="Low complexity" evidence="1">
    <location>
        <begin position="313"/>
        <end position="322"/>
    </location>
</feature>
<keyword evidence="4" id="KW-1185">Reference proteome</keyword>